<accession>A0A7Y8GWR3</accession>
<keyword evidence="1 2" id="KW-0129">CBS domain</keyword>
<name>A0A7Y8GWR3_9BURK</name>
<dbReference type="PANTHER" id="PTHR43080:SF2">
    <property type="entry name" value="CBS DOMAIN-CONTAINING PROTEIN"/>
    <property type="match status" value="1"/>
</dbReference>
<reference evidence="5 6" key="1">
    <citation type="submission" date="2019-09" db="EMBL/GenBank/DDBJ databases">
        <title>Hydrogenophaga aromatica sp. nov., isolated from a para-xylene-degrading enrichment culture.</title>
        <authorList>
            <person name="Tancsics A."/>
            <person name="Banerjee S."/>
        </authorList>
    </citation>
    <scope>NUCLEOTIDE SEQUENCE [LARGE SCALE GENOMIC DNA]</scope>
    <source>
        <strain evidence="5 6">D2P1</strain>
    </source>
</reference>
<evidence type="ECO:0000313" key="6">
    <source>
        <dbReference type="Proteomes" id="UP000545507"/>
    </source>
</evidence>
<dbReference type="SUPFAM" id="SSF54631">
    <property type="entry name" value="CBS-domain pair"/>
    <property type="match status" value="1"/>
</dbReference>
<keyword evidence="6" id="KW-1185">Reference proteome</keyword>
<sequence length="176" mass="18688">MQVSHICRRDVVTIDAQRTLIEAARMMRDHHVGMLVVTCANAQGEQVCGIVTDRDLVIDALARTPLELDAEVGDLAHVDLTLIAESASLDQAVTAMQGSGVRRLLVTDSTDRLSGIISLDDVIEACADQVGGLARIIRSGMDRELASQAHTGEPGEPRSQPGAPIASQGIWARSVG</sequence>
<dbReference type="RefSeq" id="WP_177136176.1">
    <property type="nucleotide sequence ID" value="NZ_VYGV01000012.1"/>
</dbReference>
<gene>
    <name evidence="5" type="ORF">F3K02_13610</name>
</gene>
<dbReference type="PROSITE" id="PS51371">
    <property type="entry name" value="CBS"/>
    <property type="match status" value="2"/>
</dbReference>
<evidence type="ECO:0000259" key="4">
    <source>
        <dbReference type="PROSITE" id="PS51371"/>
    </source>
</evidence>
<dbReference type="Proteomes" id="UP000545507">
    <property type="component" value="Unassembled WGS sequence"/>
</dbReference>
<evidence type="ECO:0000313" key="5">
    <source>
        <dbReference type="EMBL" id="NWF46279.1"/>
    </source>
</evidence>
<feature type="region of interest" description="Disordered" evidence="3">
    <location>
        <begin position="147"/>
        <end position="176"/>
    </location>
</feature>
<comment type="caution">
    <text evidence="5">The sequence shown here is derived from an EMBL/GenBank/DDBJ whole genome shotgun (WGS) entry which is preliminary data.</text>
</comment>
<organism evidence="5 6">
    <name type="scientific">Hydrogenophaga aromaticivorans</name>
    <dbReference type="NCBI Taxonomy" id="2610898"/>
    <lineage>
        <taxon>Bacteria</taxon>
        <taxon>Pseudomonadati</taxon>
        <taxon>Pseudomonadota</taxon>
        <taxon>Betaproteobacteria</taxon>
        <taxon>Burkholderiales</taxon>
        <taxon>Comamonadaceae</taxon>
        <taxon>Hydrogenophaga</taxon>
    </lineage>
</organism>
<dbReference type="Pfam" id="PF00571">
    <property type="entry name" value="CBS"/>
    <property type="match status" value="2"/>
</dbReference>
<feature type="domain" description="CBS" evidence="4">
    <location>
        <begin position="7"/>
        <end position="68"/>
    </location>
</feature>
<protein>
    <submittedName>
        <fullName evidence="5">CBS domain-containing protein</fullName>
    </submittedName>
</protein>
<dbReference type="InterPro" id="IPR051257">
    <property type="entry name" value="Diverse_CBS-Domain"/>
</dbReference>
<dbReference type="PANTHER" id="PTHR43080">
    <property type="entry name" value="CBS DOMAIN-CONTAINING PROTEIN CBSX3, MITOCHONDRIAL"/>
    <property type="match status" value="1"/>
</dbReference>
<dbReference type="Gene3D" id="3.10.580.10">
    <property type="entry name" value="CBS-domain"/>
    <property type="match status" value="1"/>
</dbReference>
<evidence type="ECO:0000256" key="1">
    <source>
        <dbReference type="ARBA" id="ARBA00023122"/>
    </source>
</evidence>
<dbReference type="EMBL" id="VYGV01000012">
    <property type="protein sequence ID" value="NWF46279.1"/>
    <property type="molecule type" value="Genomic_DNA"/>
</dbReference>
<feature type="domain" description="CBS" evidence="4">
    <location>
        <begin position="75"/>
        <end position="133"/>
    </location>
</feature>
<dbReference type="InterPro" id="IPR000644">
    <property type="entry name" value="CBS_dom"/>
</dbReference>
<evidence type="ECO:0000256" key="2">
    <source>
        <dbReference type="PROSITE-ProRule" id="PRU00703"/>
    </source>
</evidence>
<dbReference type="AlphaFoldDB" id="A0A7Y8GWR3"/>
<proteinExistence type="predicted"/>
<dbReference type="InterPro" id="IPR046342">
    <property type="entry name" value="CBS_dom_sf"/>
</dbReference>
<dbReference type="SMART" id="SM00116">
    <property type="entry name" value="CBS"/>
    <property type="match status" value="2"/>
</dbReference>
<evidence type="ECO:0000256" key="3">
    <source>
        <dbReference type="SAM" id="MobiDB-lite"/>
    </source>
</evidence>